<feature type="region of interest" description="Disordered" evidence="1">
    <location>
        <begin position="130"/>
        <end position="151"/>
    </location>
</feature>
<dbReference type="EMBL" id="CP021744">
    <property type="protein sequence ID" value="ARZ67541.1"/>
    <property type="molecule type" value="Genomic_DNA"/>
</dbReference>
<dbReference type="KEGG" id="salj:SMD11_1884"/>
<evidence type="ECO:0000313" key="2">
    <source>
        <dbReference type="EMBL" id="ARZ67541.1"/>
    </source>
</evidence>
<name>A0A1Z2KZZ6_9ACTN</name>
<feature type="compositionally biased region" description="Gly residues" evidence="1">
    <location>
        <begin position="137"/>
        <end position="151"/>
    </location>
</feature>
<gene>
    <name evidence="2" type="ORF">SMD11_1884</name>
</gene>
<dbReference type="OrthoDB" id="4296169at2"/>
<accession>A0A1Z2KZZ6</accession>
<organism evidence="2 3">
    <name type="scientific">Streptomyces albireticuli</name>
    <dbReference type="NCBI Taxonomy" id="1940"/>
    <lineage>
        <taxon>Bacteria</taxon>
        <taxon>Bacillati</taxon>
        <taxon>Actinomycetota</taxon>
        <taxon>Actinomycetes</taxon>
        <taxon>Kitasatosporales</taxon>
        <taxon>Streptomycetaceae</taxon>
        <taxon>Streptomyces</taxon>
    </lineage>
</organism>
<evidence type="ECO:0000313" key="3">
    <source>
        <dbReference type="Proteomes" id="UP000195755"/>
    </source>
</evidence>
<evidence type="ECO:0000256" key="1">
    <source>
        <dbReference type="SAM" id="MobiDB-lite"/>
    </source>
</evidence>
<feature type="region of interest" description="Disordered" evidence="1">
    <location>
        <begin position="1"/>
        <end position="23"/>
    </location>
</feature>
<sequence>MVGGGPGGEPTPSGDGKLVKEPETLKSFQDRIEGVLEKLEKSKASSKSMGDQKVSTEAFGTGFGSAKDLAGLYDKIHERLLTLSKVFGDQVEAMGLAAVIAERGYDGIDAEEAEKLRAIQKRTQEYERDRAAALKKGGPGDAGTTGGGGGF</sequence>
<dbReference type="AlphaFoldDB" id="A0A1Z2KZZ6"/>
<dbReference type="Proteomes" id="UP000195755">
    <property type="component" value="Chromosome"/>
</dbReference>
<protein>
    <submittedName>
        <fullName evidence="2">Uncharacterized protein</fullName>
    </submittedName>
</protein>
<dbReference type="RefSeq" id="WP_087925981.1">
    <property type="nucleotide sequence ID" value="NZ_CP021744.1"/>
</dbReference>
<proteinExistence type="predicted"/>
<reference evidence="2 3" key="1">
    <citation type="submission" date="2017-06" db="EMBL/GenBank/DDBJ databases">
        <title>Streptomyces albireticuli Genome sequencing and assembly.</title>
        <authorList>
            <person name="Wang Y."/>
            <person name="Du B."/>
            <person name="Ding Y."/>
            <person name="Liu H."/>
            <person name="Hou Q."/>
            <person name="Liu K."/>
            <person name="Yao L."/>
            <person name="Wang C."/>
        </authorList>
    </citation>
    <scope>NUCLEOTIDE SEQUENCE [LARGE SCALE GENOMIC DNA]</scope>
    <source>
        <strain evidence="2 3">MDJK11</strain>
    </source>
</reference>